<comment type="caution">
    <text evidence="1">The sequence shown here is derived from an EMBL/GenBank/DDBJ whole genome shotgun (WGS) entry which is preliminary data.</text>
</comment>
<evidence type="ECO:0000313" key="2">
    <source>
        <dbReference type="Proteomes" id="UP000295719"/>
    </source>
</evidence>
<proteinExistence type="predicted"/>
<dbReference type="AlphaFoldDB" id="A0A4R3Z5C1"/>
<dbReference type="EMBL" id="SMCR01000001">
    <property type="protein sequence ID" value="TCW00413.1"/>
    <property type="molecule type" value="Genomic_DNA"/>
</dbReference>
<evidence type="ECO:0008006" key="3">
    <source>
        <dbReference type="Google" id="ProtNLM"/>
    </source>
</evidence>
<dbReference type="Proteomes" id="UP000295719">
    <property type="component" value="Unassembled WGS sequence"/>
</dbReference>
<name>A0A4R3Z5C1_9GAMM</name>
<protein>
    <recommendedName>
        <fullName evidence="3">NinE protein</fullName>
    </recommendedName>
</protein>
<organism evidence="1 2">
    <name type="scientific">Biostraticola tofi</name>
    <dbReference type="NCBI Taxonomy" id="466109"/>
    <lineage>
        <taxon>Bacteria</taxon>
        <taxon>Pseudomonadati</taxon>
        <taxon>Pseudomonadota</taxon>
        <taxon>Gammaproteobacteria</taxon>
        <taxon>Enterobacterales</taxon>
        <taxon>Bruguierivoracaceae</taxon>
        <taxon>Biostraticola</taxon>
    </lineage>
</organism>
<gene>
    <name evidence="1" type="ORF">EDC52_101763</name>
</gene>
<keyword evidence="2" id="KW-1185">Reference proteome</keyword>
<evidence type="ECO:0000313" key="1">
    <source>
        <dbReference type="EMBL" id="TCW00413.1"/>
    </source>
</evidence>
<sequence>MKRRKSQWERLEEKLIFRRPNPRSKPHIPEPEIKTYDYLAPLLQARWDRTRNRRAKP</sequence>
<reference evidence="1 2" key="1">
    <citation type="submission" date="2019-03" db="EMBL/GenBank/DDBJ databases">
        <title>Genomic Encyclopedia of Type Strains, Phase IV (KMG-IV): sequencing the most valuable type-strain genomes for metagenomic binning, comparative biology and taxonomic classification.</title>
        <authorList>
            <person name="Goeker M."/>
        </authorList>
    </citation>
    <scope>NUCLEOTIDE SEQUENCE [LARGE SCALE GENOMIC DNA]</scope>
    <source>
        <strain evidence="1 2">DSM 19580</strain>
    </source>
</reference>
<accession>A0A4R3Z5C1</accession>